<sequence>MKYTLIISFILLISSNLTFGQHLKEQEWAKLSKYIASDDIKGFEDYLSEKDFNKAEETNPNYTFYNWKQIEPFYYGVRVNKASKQVTYMTNDQNYVLKMLSKFMSEYTLITSDKQGTKSTTHIFQSPGNTIAVKLDTSTDSGTHLLFAVTKS</sequence>
<evidence type="ECO:0000313" key="1">
    <source>
        <dbReference type="EMBL" id="MFD2188917.1"/>
    </source>
</evidence>
<dbReference type="Proteomes" id="UP001597344">
    <property type="component" value="Unassembled WGS sequence"/>
</dbReference>
<organism evidence="1 2">
    <name type="scientific">Aquimarina celericrescens</name>
    <dbReference type="NCBI Taxonomy" id="1964542"/>
    <lineage>
        <taxon>Bacteria</taxon>
        <taxon>Pseudomonadati</taxon>
        <taxon>Bacteroidota</taxon>
        <taxon>Flavobacteriia</taxon>
        <taxon>Flavobacteriales</taxon>
        <taxon>Flavobacteriaceae</taxon>
        <taxon>Aquimarina</taxon>
    </lineage>
</organism>
<comment type="caution">
    <text evidence="1">The sequence shown here is derived from an EMBL/GenBank/DDBJ whole genome shotgun (WGS) entry which is preliminary data.</text>
</comment>
<proteinExistence type="predicted"/>
<name>A0ABW5B3G4_9FLAO</name>
<dbReference type="EMBL" id="JBHUHY010000033">
    <property type="protein sequence ID" value="MFD2188917.1"/>
    <property type="molecule type" value="Genomic_DNA"/>
</dbReference>
<protein>
    <submittedName>
        <fullName evidence="1">Uncharacterized protein</fullName>
    </submittedName>
</protein>
<keyword evidence="2" id="KW-1185">Reference proteome</keyword>
<accession>A0ABW5B3G4</accession>
<reference evidence="2" key="1">
    <citation type="journal article" date="2019" name="Int. J. Syst. Evol. Microbiol.">
        <title>The Global Catalogue of Microorganisms (GCM) 10K type strain sequencing project: providing services to taxonomists for standard genome sequencing and annotation.</title>
        <authorList>
            <consortium name="The Broad Institute Genomics Platform"/>
            <consortium name="The Broad Institute Genome Sequencing Center for Infectious Disease"/>
            <person name="Wu L."/>
            <person name="Ma J."/>
        </authorList>
    </citation>
    <scope>NUCLEOTIDE SEQUENCE [LARGE SCALE GENOMIC DNA]</scope>
    <source>
        <strain evidence="2">DT92</strain>
    </source>
</reference>
<evidence type="ECO:0000313" key="2">
    <source>
        <dbReference type="Proteomes" id="UP001597344"/>
    </source>
</evidence>
<gene>
    <name evidence="1" type="ORF">ACFSJT_19105</name>
</gene>
<dbReference type="RefSeq" id="WP_378321943.1">
    <property type="nucleotide sequence ID" value="NZ_JBHUHY010000033.1"/>
</dbReference>